<gene>
    <name evidence="3" type="ORF">GSLYS_00012643001</name>
</gene>
<feature type="transmembrane region" description="Helical" evidence="2">
    <location>
        <begin position="98"/>
        <end position="116"/>
    </location>
</feature>
<proteinExistence type="predicted"/>
<evidence type="ECO:0000256" key="2">
    <source>
        <dbReference type="SAM" id="Phobius"/>
    </source>
</evidence>
<feature type="transmembrane region" description="Helical" evidence="2">
    <location>
        <begin position="240"/>
        <end position="261"/>
    </location>
</feature>
<feature type="transmembrane region" description="Helical" evidence="2">
    <location>
        <begin position="12"/>
        <end position="32"/>
    </location>
</feature>
<keyword evidence="4" id="KW-1185">Reference proteome</keyword>
<evidence type="ECO:0000313" key="4">
    <source>
        <dbReference type="Proteomes" id="UP001497497"/>
    </source>
</evidence>
<keyword evidence="2" id="KW-0472">Membrane</keyword>
<keyword evidence="2" id="KW-1133">Transmembrane helix</keyword>
<protein>
    <submittedName>
        <fullName evidence="3">Uncharacterized protein</fullName>
    </submittedName>
</protein>
<dbReference type="EMBL" id="CAXITT010000314">
    <property type="protein sequence ID" value="CAL1538822.1"/>
    <property type="molecule type" value="Genomic_DNA"/>
</dbReference>
<comment type="caution">
    <text evidence="3">The sequence shown here is derived from an EMBL/GenBank/DDBJ whole genome shotgun (WGS) entry which is preliminary data.</text>
</comment>
<feature type="transmembrane region" description="Helical" evidence="2">
    <location>
        <begin position="205"/>
        <end position="228"/>
    </location>
</feature>
<organism evidence="3 4">
    <name type="scientific">Lymnaea stagnalis</name>
    <name type="common">Great pond snail</name>
    <name type="synonym">Helix stagnalis</name>
    <dbReference type="NCBI Taxonomy" id="6523"/>
    <lineage>
        <taxon>Eukaryota</taxon>
        <taxon>Metazoa</taxon>
        <taxon>Spiralia</taxon>
        <taxon>Lophotrochozoa</taxon>
        <taxon>Mollusca</taxon>
        <taxon>Gastropoda</taxon>
        <taxon>Heterobranchia</taxon>
        <taxon>Euthyneura</taxon>
        <taxon>Panpulmonata</taxon>
        <taxon>Hygrophila</taxon>
        <taxon>Lymnaeoidea</taxon>
        <taxon>Lymnaeidae</taxon>
        <taxon>Lymnaea</taxon>
    </lineage>
</organism>
<evidence type="ECO:0000256" key="1">
    <source>
        <dbReference type="SAM" id="MobiDB-lite"/>
    </source>
</evidence>
<evidence type="ECO:0000313" key="3">
    <source>
        <dbReference type="EMBL" id="CAL1538822.1"/>
    </source>
</evidence>
<feature type="transmembrane region" description="Helical" evidence="2">
    <location>
        <begin position="68"/>
        <end position="86"/>
    </location>
</feature>
<name>A0AAV2HX90_LYMST</name>
<dbReference type="AlphaFoldDB" id="A0AAV2HX90"/>
<keyword evidence="2" id="KW-0812">Transmembrane</keyword>
<accession>A0AAV2HX90</accession>
<sequence length="453" mass="50250">MAPFVVTQYDLLVIALAAHSCVLIHLILARLVDCAVTAASFRCSLVQTLADLHGRRPNLLARVLTEQLTLWTLIVAIFIALTYTSVSSLPFSHQPNPYPSFLLGVILHATVARHLFAATRILLVKETAVTQSGTASVATAGHSGYRHLDFIYNILVAASCLVSLGYKENLLFGVTMSFMEVGSTPLECCRLVKLARRNSESYKKLTVVCCVVCVLSRAALPVLLLTIASLEESPFVMDSVTIATSVACGCYFVFYFSLLLYQSIRRVIKSFSYAPRSPVPYSYVSPVPFSIHDYPEMLSNDIQSDHGMLDAEVLGNRYKHFKGLNYGFLRSYDNRNLYSSLLGKEKDKLNVTKRKENPKYLLLYKMPRDTHERTVPGDTISLTSERSSSHVALLSDTADDGQDEVDIMGSGDSKLAGWMVAGPRIWREEHDDVKRCDTSESVQTDDHSPLAQT</sequence>
<feature type="region of interest" description="Disordered" evidence="1">
    <location>
        <begin position="431"/>
        <end position="453"/>
    </location>
</feature>
<reference evidence="3 4" key="1">
    <citation type="submission" date="2024-04" db="EMBL/GenBank/DDBJ databases">
        <authorList>
            <consortium name="Genoscope - CEA"/>
            <person name="William W."/>
        </authorList>
    </citation>
    <scope>NUCLEOTIDE SEQUENCE [LARGE SCALE GENOMIC DNA]</scope>
</reference>
<dbReference type="Proteomes" id="UP001497497">
    <property type="component" value="Unassembled WGS sequence"/>
</dbReference>